<dbReference type="PROSITE" id="PS51649">
    <property type="entry name" value="NPH3"/>
    <property type="match status" value="1"/>
</dbReference>
<feature type="compositionally biased region" description="Basic and acidic residues" evidence="4">
    <location>
        <begin position="481"/>
        <end position="495"/>
    </location>
</feature>
<sequence>MNESYGEGNLITVTEHFLNEIFSNWTDSIKVLETCEEVLPHAEELHIVSRCINSMAMKACADPSLFSWPLSGCNSAQSPAGTVVWNGIHAPAKPRPMGEDWWYEDVSFLRLPLYKRLILAVGSRNMKPERIAGSLMFYAKRYLPLMGRQSSFQNANHAASGSTVCAPSDPDQRTLLEEIVELLPNQKGVTPTKFLIRLLRTSLIFHASPSCRENLEKRVGAQLDQAVLEDLLIPNLGYSPETQYDVDCVQRILDHFMLMDRDTAASTSNCIVDESQLMGGSHSLTPMTMVANLVDGYLAEVAPDVNLKLPKFLSLAAVIPDYARPLDDGIYRAIDIYLKAHPWLTDSEREQVCRLMNCQKLSLEASTHAAQNERLPLRVIVQVLFFEQLRLRTSIAGWFFVSDNLENSRNPSGNLALTRNDRSTQAGDAEDQIVEVDDMKERVSELEKECSSMKQEIEKLVKTKRSWNVFCKRIGLRHKSKEACDPKASKPRDSKASPTSTTPLVNGKQSHDNGESGD</sequence>
<keyword evidence="3" id="KW-0175">Coiled coil</keyword>
<accession>A0AAP0RRN7</accession>
<evidence type="ECO:0000256" key="3">
    <source>
        <dbReference type="SAM" id="Coils"/>
    </source>
</evidence>
<dbReference type="AlphaFoldDB" id="A0AAP0RRN7"/>
<dbReference type="InterPro" id="IPR043454">
    <property type="entry name" value="NPH3/RPT2-like"/>
</dbReference>
<evidence type="ECO:0000259" key="5">
    <source>
        <dbReference type="PROSITE" id="PS51649"/>
    </source>
</evidence>
<evidence type="ECO:0000256" key="1">
    <source>
        <dbReference type="ARBA" id="ARBA00022786"/>
    </source>
</evidence>
<evidence type="ECO:0000313" key="7">
    <source>
        <dbReference type="Proteomes" id="UP001415857"/>
    </source>
</evidence>
<gene>
    <name evidence="6" type="ORF">L1049_011340</name>
</gene>
<feature type="domain" description="NPH3" evidence="5">
    <location>
        <begin position="100"/>
        <end position="390"/>
    </location>
</feature>
<feature type="coiled-coil region" evidence="3">
    <location>
        <begin position="429"/>
        <end position="463"/>
    </location>
</feature>
<name>A0AAP0RRN7_LIQFO</name>
<dbReference type="PANTHER" id="PTHR32370">
    <property type="entry name" value="OS12G0117600 PROTEIN"/>
    <property type="match status" value="1"/>
</dbReference>
<evidence type="ECO:0000256" key="2">
    <source>
        <dbReference type="PROSITE-ProRule" id="PRU00982"/>
    </source>
</evidence>
<dbReference type="Pfam" id="PF03000">
    <property type="entry name" value="NPH3"/>
    <property type="match status" value="1"/>
</dbReference>
<feature type="region of interest" description="Disordered" evidence="4">
    <location>
        <begin position="480"/>
        <end position="518"/>
    </location>
</feature>
<protein>
    <recommendedName>
        <fullName evidence="5">NPH3 domain-containing protein</fullName>
    </recommendedName>
</protein>
<comment type="similarity">
    <text evidence="2">Belongs to the NPH3 family.</text>
</comment>
<organism evidence="6 7">
    <name type="scientific">Liquidambar formosana</name>
    <name type="common">Formosan gum</name>
    <dbReference type="NCBI Taxonomy" id="63359"/>
    <lineage>
        <taxon>Eukaryota</taxon>
        <taxon>Viridiplantae</taxon>
        <taxon>Streptophyta</taxon>
        <taxon>Embryophyta</taxon>
        <taxon>Tracheophyta</taxon>
        <taxon>Spermatophyta</taxon>
        <taxon>Magnoliopsida</taxon>
        <taxon>eudicotyledons</taxon>
        <taxon>Gunneridae</taxon>
        <taxon>Pentapetalae</taxon>
        <taxon>Saxifragales</taxon>
        <taxon>Altingiaceae</taxon>
        <taxon>Liquidambar</taxon>
    </lineage>
</organism>
<feature type="compositionally biased region" description="Basic and acidic residues" evidence="4">
    <location>
        <begin position="509"/>
        <end position="518"/>
    </location>
</feature>
<dbReference type="InterPro" id="IPR027356">
    <property type="entry name" value="NPH3_dom"/>
</dbReference>
<proteinExistence type="inferred from homology"/>
<reference evidence="6 7" key="1">
    <citation type="journal article" date="2024" name="Plant J.">
        <title>Genome sequences and population genomics reveal climatic adaptation and genomic divergence between two closely related sweetgum species.</title>
        <authorList>
            <person name="Xu W.Q."/>
            <person name="Ren C.Q."/>
            <person name="Zhang X.Y."/>
            <person name="Comes H.P."/>
            <person name="Liu X.H."/>
            <person name="Li Y.G."/>
            <person name="Kettle C.J."/>
            <person name="Jalonen R."/>
            <person name="Gaisberger H."/>
            <person name="Ma Y.Z."/>
            <person name="Qiu Y.X."/>
        </authorList>
    </citation>
    <scope>NUCLEOTIDE SEQUENCE [LARGE SCALE GENOMIC DNA]</scope>
    <source>
        <strain evidence="6">Hangzhou</strain>
    </source>
</reference>
<comment type="caution">
    <text evidence="6">The sequence shown here is derived from an EMBL/GenBank/DDBJ whole genome shotgun (WGS) entry which is preliminary data.</text>
</comment>
<dbReference type="Proteomes" id="UP001415857">
    <property type="component" value="Unassembled WGS sequence"/>
</dbReference>
<evidence type="ECO:0000256" key="4">
    <source>
        <dbReference type="SAM" id="MobiDB-lite"/>
    </source>
</evidence>
<keyword evidence="7" id="KW-1185">Reference proteome</keyword>
<feature type="compositionally biased region" description="Polar residues" evidence="4">
    <location>
        <begin position="496"/>
        <end position="508"/>
    </location>
</feature>
<dbReference type="EMBL" id="JBBPBK010000006">
    <property type="protein sequence ID" value="KAK9283109.1"/>
    <property type="molecule type" value="Genomic_DNA"/>
</dbReference>
<evidence type="ECO:0000313" key="6">
    <source>
        <dbReference type="EMBL" id="KAK9283109.1"/>
    </source>
</evidence>
<keyword evidence="1" id="KW-0833">Ubl conjugation pathway</keyword>